<dbReference type="SMART" id="SM00980">
    <property type="entry name" value="THAP"/>
    <property type="match status" value="1"/>
</dbReference>
<dbReference type="InterPro" id="IPR006988">
    <property type="entry name" value="Nab_N"/>
</dbReference>
<dbReference type="Proteomes" id="UP000663872">
    <property type="component" value="Unassembled WGS sequence"/>
</dbReference>
<keyword evidence="7" id="KW-0805">Transcription regulation</keyword>
<gene>
    <name evidence="17" type="ORF">FME351_LOCUS3361</name>
    <name evidence="18" type="ORF">GRG538_LOCUS30896</name>
    <name evidence="16" type="ORF">LUA448_LOCUS4761</name>
    <name evidence="15" type="ORF">TIS948_LOCUS12216</name>
</gene>
<dbReference type="Pfam" id="PF05485">
    <property type="entry name" value="THAP"/>
    <property type="match status" value="1"/>
</dbReference>
<dbReference type="Proteomes" id="UP000663833">
    <property type="component" value="Unassembled WGS sequence"/>
</dbReference>
<feature type="domain" description="THAP-type" evidence="14">
    <location>
        <begin position="1"/>
        <end position="87"/>
    </location>
</feature>
<dbReference type="InterPro" id="IPR039040">
    <property type="entry name" value="NAB_fam"/>
</dbReference>
<dbReference type="AlphaFoldDB" id="A0A817Q830"/>
<keyword evidence="6" id="KW-0862">Zinc</keyword>
<dbReference type="SUPFAM" id="SSF47769">
    <property type="entry name" value="SAM/Pointed domain"/>
    <property type="match status" value="1"/>
</dbReference>
<dbReference type="GO" id="GO:0005634">
    <property type="term" value="C:nucleus"/>
    <property type="evidence" value="ECO:0007669"/>
    <property type="project" value="UniProtKB-SubCell"/>
</dbReference>
<protein>
    <recommendedName>
        <fullName evidence="14">THAP-type domain-containing protein</fullName>
    </recommendedName>
</protein>
<evidence type="ECO:0000259" key="14">
    <source>
        <dbReference type="PROSITE" id="PS50950"/>
    </source>
</evidence>
<evidence type="ECO:0000256" key="2">
    <source>
        <dbReference type="ARBA" id="ARBA00008864"/>
    </source>
</evidence>
<evidence type="ECO:0000256" key="4">
    <source>
        <dbReference type="ARBA" id="ARBA00022723"/>
    </source>
</evidence>
<feature type="compositionally biased region" description="Low complexity" evidence="13">
    <location>
        <begin position="787"/>
        <end position="802"/>
    </location>
</feature>
<evidence type="ECO:0000313" key="17">
    <source>
        <dbReference type="EMBL" id="CAF3338541.1"/>
    </source>
</evidence>
<reference evidence="15" key="1">
    <citation type="submission" date="2021-02" db="EMBL/GenBank/DDBJ databases">
        <authorList>
            <person name="Nowell W R."/>
        </authorList>
    </citation>
    <scope>NUCLEOTIDE SEQUENCE</scope>
</reference>
<dbReference type="InterPro" id="IPR038398">
    <property type="entry name" value="NCD2_sf"/>
</dbReference>
<organism evidence="15 19">
    <name type="scientific">Rotaria socialis</name>
    <dbReference type="NCBI Taxonomy" id="392032"/>
    <lineage>
        <taxon>Eukaryota</taxon>
        <taxon>Metazoa</taxon>
        <taxon>Spiralia</taxon>
        <taxon>Gnathifera</taxon>
        <taxon>Rotifera</taxon>
        <taxon>Eurotatoria</taxon>
        <taxon>Bdelloidea</taxon>
        <taxon>Philodinida</taxon>
        <taxon>Philodinidae</taxon>
        <taxon>Rotaria</taxon>
    </lineage>
</organism>
<dbReference type="Pfam" id="PF04904">
    <property type="entry name" value="SAM_NCD1"/>
    <property type="match status" value="1"/>
</dbReference>
<evidence type="ECO:0000256" key="6">
    <source>
        <dbReference type="ARBA" id="ARBA00022833"/>
    </source>
</evidence>
<dbReference type="Gene3D" id="1.10.150.50">
    <property type="entry name" value="Transcription Factor, Ets-1"/>
    <property type="match status" value="1"/>
</dbReference>
<feature type="region of interest" description="Disordered" evidence="13">
    <location>
        <begin position="782"/>
        <end position="808"/>
    </location>
</feature>
<dbReference type="InterPro" id="IPR006989">
    <property type="entry name" value="NAB_co-repressor_dom"/>
</dbReference>
<evidence type="ECO:0000313" key="15">
    <source>
        <dbReference type="EMBL" id="CAF3194942.1"/>
    </source>
</evidence>
<dbReference type="EMBL" id="CAJNXB010001808">
    <property type="protein sequence ID" value="CAF3194942.1"/>
    <property type="molecule type" value="Genomic_DNA"/>
</dbReference>
<dbReference type="Proteomes" id="UP000663869">
    <property type="component" value="Unassembled WGS sequence"/>
</dbReference>
<dbReference type="InterPro" id="IPR006612">
    <property type="entry name" value="THAP_Znf"/>
</dbReference>
<feature type="coiled-coil region" evidence="12">
    <location>
        <begin position="631"/>
        <end position="665"/>
    </location>
</feature>
<dbReference type="EMBL" id="CAJNYD010000365">
    <property type="protein sequence ID" value="CAF3249757.1"/>
    <property type="molecule type" value="Genomic_DNA"/>
</dbReference>
<evidence type="ECO:0000256" key="13">
    <source>
        <dbReference type="SAM" id="MobiDB-lite"/>
    </source>
</evidence>
<accession>A0A817Q830</accession>
<dbReference type="Gene3D" id="1.20.120.2010">
    <property type="entry name" value="NAB conserved domain 2"/>
    <property type="match status" value="1"/>
</dbReference>
<dbReference type="SUPFAM" id="SSF57716">
    <property type="entry name" value="Glucocorticoid receptor-like (DNA-binding domain)"/>
    <property type="match status" value="1"/>
</dbReference>
<evidence type="ECO:0000256" key="5">
    <source>
        <dbReference type="ARBA" id="ARBA00022771"/>
    </source>
</evidence>
<dbReference type="GO" id="GO:0003712">
    <property type="term" value="F:transcription coregulator activity"/>
    <property type="evidence" value="ECO:0007669"/>
    <property type="project" value="InterPro"/>
</dbReference>
<keyword evidence="5 11" id="KW-0863">Zinc-finger</keyword>
<keyword evidence="9" id="KW-0804">Transcription</keyword>
<dbReference type="PROSITE" id="PS50950">
    <property type="entry name" value="ZF_THAP"/>
    <property type="match status" value="1"/>
</dbReference>
<evidence type="ECO:0000256" key="9">
    <source>
        <dbReference type="ARBA" id="ARBA00023163"/>
    </source>
</evidence>
<dbReference type="EMBL" id="CAJNYU010000185">
    <property type="protein sequence ID" value="CAF3338541.1"/>
    <property type="molecule type" value="Genomic_DNA"/>
</dbReference>
<evidence type="ECO:0000256" key="1">
    <source>
        <dbReference type="ARBA" id="ARBA00004123"/>
    </source>
</evidence>
<evidence type="ECO:0000256" key="11">
    <source>
        <dbReference type="PROSITE-ProRule" id="PRU00309"/>
    </source>
</evidence>
<dbReference type="Pfam" id="PF04905">
    <property type="entry name" value="NCD2"/>
    <property type="match status" value="1"/>
</dbReference>
<keyword evidence="10" id="KW-0539">Nucleus</keyword>
<dbReference type="PANTHER" id="PTHR12623">
    <property type="entry name" value="NGFI-A BINDING PROTEIN"/>
    <property type="match status" value="1"/>
</dbReference>
<comment type="caution">
    <text evidence="15">The sequence shown here is derived from an EMBL/GenBank/DDBJ whole genome shotgun (WGS) entry which is preliminary data.</text>
</comment>
<comment type="similarity">
    <text evidence="2">Belongs to the NAB family.</text>
</comment>
<evidence type="ECO:0000256" key="10">
    <source>
        <dbReference type="ARBA" id="ARBA00023242"/>
    </source>
</evidence>
<dbReference type="PANTHER" id="PTHR12623:SF10">
    <property type="entry name" value="NGFI-A-BINDING PROTEIN HOMOLOG"/>
    <property type="match status" value="1"/>
</dbReference>
<keyword evidence="3" id="KW-0678">Repressor</keyword>
<evidence type="ECO:0000313" key="18">
    <source>
        <dbReference type="EMBL" id="CAF3741846.1"/>
    </source>
</evidence>
<proteinExistence type="inferred from homology"/>
<evidence type="ECO:0000256" key="3">
    <source>
        <dbReference type="ARBA" id="ARBA00022491"/>
    </source>
</evidence>
<dbReference type="InterPro" id="IPR038441">
    <property type="entry name" value="THAP_Znf_sf"/>
</dbReference>
<evidence type="ECO:0000256" key="7">
    <source>
        <dbReference type="ARBA" id="ARBA00023015"/>
    </source>
</evidence>
<comment type="subcellular location">
    <subcellularLocation>
        <location evidence="1">Nucleus</location>
    </subcellularLocation>
</comment>
<keyword evidence="8 11" id="KW-0238">DNA-binding</keyword>
<evidence type="ECO:0000256" key="8">
    <source>
        <dbReference type="ARBA" id="ARBA00023125"/>
    </source>
</evidence>
<dbReference type="InterPro" id="IPR013761">
    <property type="entry name" value="SAM/pointed_sf"/>
</dbReference>
<evidence type="ECO:0000256" key="12">
    <source>
        <dbReference type="SAM" id="Coils"/>
    </source>
</evidence>
<dbReference type="OrthoDB" id="10028556at2759"/>
<dbReference type="CDD" id="cd09487">
    <property type="entry name" value="SAM_superfamily"/>
    <property type="match status" value="1"/>
</dbReference>
<evidence type="ECO:0000313" key="19">
    <source>
        <dbReference type="Proteomes" id="UP000663825"/>
    </source>
</evidence>
<name>A0A817Q830_9BILA</name>
<keyword evidence="12" id="KW-0175">Coiled coil</keyword>
<sequence length="846" mass="97519">MVHNCAIISCPLHNRRNIRKGLLFHSFPVDQHRFELWRQTVFNHCAQTLSINKHSKICYQHFHPDDYIANHTGLTRYLKATATPSIFTQKNSTSTNLHPSSTLNSHLLTSSTNSNTNRSIKLNTLLETPPTLFILPSKSSSSIGLPTLTDTKAKRLLNTIDKLHQIQNANKIVVTQKLISENENENEKQDFDNNNNKIIEKQTLKATHLINDNQMLCDNLMEPKELFLINHQNAIKEQQTIQDTFQHSSMDSNTFRRVENVVMSSPKNHLEDTLYKFLEQANLLQYYSAFIEQGGDDLKQLAEAQNDDFQEIITLVGMVSKPLHIKRFKRALADYRQSTNHRDIEHSFSNSSYSAILTHRLSADEPLSERNLLSSLITSTSTNNLPKSVNQISSNWCINKTDNSKTNNIHQLIDDSQRKRIADEAERLANLLPITSIKKLNGRSNISKDLFATMNLPRDFEDRWQRIRKYSAIYNRFDSKTPNQVLSLHEILINEAAAAICFHRPGFILYIILNEFFIQNLEFLTRRDELLHLARRVLQNIGIPTTNIQKRPLNMLTCDIVPAKQVKLNVSTSKAYTRQRDPDAFRLMWHNREAKVEQIPIQIEAFRYEQNQLLQQLKQNAIDSSSSSVDNICLKKQIDDLSKQIEQLNDEEKNLRRLIRKRNMRLRAKERQQQKQQMLVHHSSTIQDLMLPIIPITPSTSTLPNDIIEDQLTSTPSMQIFETNTDMFHSINIKDEKVEPYTNLSSSVLQARKEFSQATLIAKPINKRREEINESSIVLNKETIPQSKSSHSTQRNHSSSTTAIGSVLDPDFHSYKPTNILATYHNEQDIVESKSFIHTLDFNVHT</sequence>
<dbReference type="EMBL" id="CAJNYT010005392">
    <property type="protein sequence ID" value="CAF3741846.1"/>
    <property type="molecule type" value="Genomic_DNA"/>
</dbReference>
<evidence type="ECO:0000313" key="16">
    <source>
        <dbReference type="EMBL" id="CAF3249757.1"/>
    </source>
</evidence>
<dbReference type="Gene3D" id="6.20.210.20">
    <property type="entry name" value="THAP domain"/>
    <property type="match status" value="1"/>
</dbReference>
<dbReference type="Proteomes" id="UP000663825">
    <property type="component" value="Unassembled WGS sequence"/>
</dbReference>
<keyword evidence="4" id="KW-0479">Metal-binding</keyword>
<dbReference type="GO" id="GO:0008270">
    <property type="term" value="F:zinc ion binding"/>
    <property type="evidence" value="ECO:0007669"/>
    <property type="project" value="UniProtKB-KW"/>
</dbReference>
<dbReference type="GO" id="GO:0003677">
    <property type="term" value="F:DNA binding"/>
    <property type="evidence" value="ECO:0007669"/>
    <property type="project" value="UniProtKB-UniRule"/>
</dbReference>
<dbReference type="GO" id="GO:0045892">
    <property type="term" value="P:negative regulation of DNA-templated transcription"/>
    <property type="evidence" value="ECO:0007669"/>
    <property type="project" value="InterPro"/>
</dbReference>